<dbReference type="Pfam" id="PF20254">
    <property type="entry name" value="DMFA2_C"/>
    <property type="match status" value="1"/>
</dbReference>
<dbReference type="Proteomes" id="UP000037020">
    <property type="component" value="Unassembled WGS sequence"/>
</dbReference>
<evidence type="ECO:0000313" key="3">
    <source>
        <dbReference type="EMBL" id="KOG86686.1"/>
    </source>
</evidence>
<gene>
    <name evidence="3" type="ORF">ADK38_29650</name>
</gene>
<name>A0ABR5IZV0_9ACTN</name>
<evidence type="ECO:0000259" key="2">
    <source>
        <dbReference type="Pfam" id="PF20254"/>
    </source>
</evidence>
<feature type="region of interest" description="Disordered" evidence="1">
    <location>
        <begin position="189"/>
        <end position="225"/>
    </location>
</feature>
<dbReference type="InterPro" id="IPR046540">
    <property type="entry name" value="DMFA2_C"/>
</dbReference>
<sequence>MQADVTTAALAVDGYPGSPSVRAGEVLRLHVSTRAERFRVDFFRCGAAIRHMGTMHGIGRYAPPRGQDEDWGWPGHDFAVPRDWPSGVYVAVLRPCGGDGSGAVGSSAATANASASSLSVSGVDGSSTGIPYSGVPLGAEELDARHSRLLFVVKAREPARSTNILYKVPVFTYHAYNISGGGSLYGPVDPDDPAPHTGTPAVSLRRPGGGIGGPVKGRPDPHDPRTPRQTFAHWDAPFIAWLEGAGLTADYCTDLDLHESPGISDGYRLLISVGHDEYWSARIRDNVTAFRDRGGNVAIFGANTCWWRVAVTDGGTAVRCAKYPPGVPRGADVDQMRGAPDHWWETEPENTLTGVSYRNAGGHWEGARGPLGFTVQGTDHKIFAGTGLHDGDVLGAEHRLVGYECDGAAYVRDGLGRAVATGEDGTPADFTILGVADLPQEPAAGWHTAAREDPAPRRAATFGLYTRGGTVFTAATTDWPRLLPLDARVRAITGNVITLLS</sequence>
<proteinExistence type="predicted"/>
<accession>A0ABR5IZV0</accession>
<feature type="domain" description="N,N-dimethylformamidase beta subunit-like C-terminal" evidence="2">
    <location>
        <begin position="62"/>
        <end position="483"/>
    </location>
</feature>
<organism evidence="3 4">
    <name type="scientific">Streptomyces varsoviensis</name>
    <dbReference type="NCBI Taxonomy" id="67373"/>
    <lineage>
        <taxon>Bacteria</taxon>
        <taxon>Bacillati</taxon>
        <taxon>Actinomycetota</taxon>
        <taxon>Actinomycetes</taxon>
        <taxon>Kitasatosporales</taxon>
        <taxon>Streptomycetaceae</taxon>
        <taxon>Streptomyces</taxon>
    </lineage>
</organism>
<protein>
    <recommendedName>
        <fullName evidence="2">N,N-dimethylformamidase beta subunit-like C-terminal domain-containing protein</fullName>
    </recommendedName>
</protein>
<reference evidence="3 4" key="1">
    <citation type="submission" date="2015-07" db="EMBL/GenBank/DDBJ databases">
        <authorList>
            <person name="Ju K.-S."/>
            <person name="Doroghazi J.R."/>
            <person name="Metcalf W.W."/>
        </authorList>
    </citation>
    <scope>NUCLEOTIDE SEQUENCE [LARGE SCALE GENOMIC DNA]</scope>
    <source>
        <strain evidence="3 4">NRRL B-3589</strain>
    </source>
</reference>
<comment type="caution">
    <text evidence="3">The sequence shown here is derived from an EMBL/GenBank/DDBJ whole genome shotgun (WGS) entry which is preliminary data.</text>
</comment>
<keyword evidence="4" id="KW-1185">Reference proteome</keyword>
<evidence type="ECO:0000313" key="4">
    <source>
        <dbReference type="Proteomes" id="UP000037020"/>
    </source>
</evidence>
<evidence type="ECO:0000256" key="1">
    <source>
        <dbReference type="SAM" id="MobiDB-lite"/>
    </source>
</evidence>
<dbReference type="EMBL" id="LGUT01002682">
    <property type="protein sequence ID" value="KOG86686.1"/>
    <property type="molecule type" value="Genomic_DNA"/>
</dbReference>